<organism evidence="2 3">
    <name type="scientific">Silvibacterium dinghuense</name>
    <dbReference type="NCBI Taxonomy" id="1560006"/>
    <lineage>
        <taxon>Bacteria</taxon>
        <taxon>Pseudomonadati</taxon>
        <taxon>Acidobacteriota</taxon>
        <taxon>Terriglobia</taxon>
        <taxon>Terriglobales</taxon>
        <taxon>Acidobacteriaceae</taxon>
        <taxon>Silvibacterium</taxon>
    </lineage>
</organism>
<keyword evidence="3" id="KW-1185">Reference proteome</keyword>
<dbReference type="OrthoDB" id="123166at2"/>
<accession>A0A4Q1SIG3</accession>
<comment type="caution">
    <text evidence="2">The sequence shown here is derived from an EMBL/GenBank/DDBJ whole genome shotgun (WGS) entry which is preliminary data.</text>
</comment>
<keyword evidence="1" id="KW-0472">Membrane</keyword>
<feature type="transmembrane region" description="Helical" evidence="1">
    <location>
        <begin position="147"/>
        <end position="166"/>
    </location>
</feature>
<name>A0A4Q1SIG3_9BACT</name>
<feature type="transmembrane region" description="Helical" evidence="1">
    <location>
        <begin position="186"/>
        <end position="206"/>
    </location>
</feature>
<dbReference type="RefSeq" id="WP_129206967.1">
    <property type="nucleotide sequence ID" value="NZ_BMGU01000001.1"/>
</dbReference>
<feature type="transmembrane region" description="Helical" evidence="1">
    <location>
        <begin position="100"/>
        <end position="127"/>
    </location>
</feature>
<keyword evidence="1" id="KW-0812">Transmembrane</keyword>
<protein>
    <submittedName>
        <fullName evidence="2">Uncharacterized protein</fullName>
    </submittedName>
</protein>
<dbReference type="EMBL" id="SDMK01000001">
    <property type="protein sequence ID" value="RXS97187.1"/>
    <property type="molecule type" value="Genomic_DNA"/>
</dbReference>
<keyword evidence="1" id="KW-1133">Transmembrane helix</keyword>
<evidence type="ECO:0000313" key="3">
    <source>
        <dbReference type="Proteomes" id="UP000290253"/>
    </source>
</evidence>
<dbReference type="Proteomes" id="UP000290253">
    <property type="component" value="Unassembled WGS sequence"/>
</dbReference>
<proteinExistence type="predicted"/>
<reference evidence="2 3" key="1">
    <citation type="journal article" date="2016" name="Int. J. Syst. Evol. Microbiol.">
        <title>Acidipila dinghuensis sp. nov., an acidobacterium isolated from forest soil.</title>
        <authorList>
            <person name="Jiang Y.W."/>
            <person name="Wang J."/>
            <person name="Chen M.H."/>
            <person name="Lv Y.Y."/>
            <person name="Qiu L.H."/>
        </authorList>
    </citation>
    <scope>NUCLEOTIDE SEQUENCE [LARGE SCALE GENOMIC DNA]</scope>
    <source>
        <strain evidence="2 3">DHOF10</strain>
    </source>
</reference>
<feature type="transmembrane region" description="Helical" evidence="1">
    <location>
        <begin position="59"/>
        <end position="80"/>
    </location>
</feature>
<dbReference type="AlphaFoldDB" id="A0A4Q1SIG3"/>
<evidence type="ECO:0000256" key="1">
    <source>
        <dbReference type="SAM" id="Phobius"/>
    </source>
</evidence>
<gene>
    <name evidence="2" type="ORF">ESZ00_04535</name>
</gene>
<evidence type="ECO:0000313" key="2">
    <source>
        <dbReference type="EMBL" id="RXS97187.1"/>
    </source>
</evidence>
<sequence>MKLPMFADWLLKHFTPEPLREQLAGDLLEEMHAGRSPLWVWRQTLAAVSIGKRSMAAHYVQIALFSFAASTPVPTLMMSWRHSAFFLRVWERAIQLDWPTSALTTLLLELAPVLLPFWTAIALYVLLIPRAYRPTKHRALPAIARGWLTTLPAFLLAGFLLMHFFGQHGTLHRAAPRMEALNPLSLPAILYFVPSLFLSLIAALPLPPRPPLRANR</sequence>